<evidence type="ECO:0000256" key="5">
    <source>
        <dbReference type="ARBA" id="ARBA00023136"/>
    </source>
</evidence>
<keyword evidence="5 7" id="KW-0472">Membrane</keyword>
<keyword evidence="4 7" id="KW-0812">Transmembrane</keyword>
<evidence type="ECO:0000256" key="2">
    <source>
        <dbReference type="ARBA" id="ARBA00022448"/>
    </source>
</evidence>
<evidence type="ECO:0000256" key="6">
    <source>
        <dbReference type="ARBA" id="ARBA00023237"/>
    </source>
</evidence>
<dbReference type="SUPFAM" id="SSF56935">
    <property type="entry name" value="Porins"/>
    <property type="match status" value="1"/>
</dbReference>
<dbReference type="AlphaFoldDB" id="A0A6G1U2Q2"/>
<dbReference type="Pfam" id="PF07715">
    <property type="entry name" value="Plug"/>
    <property type="match status" value="1"/>
</dbReference>
<evidence type="ECO:0000256" key="4">
    <source>
        <dbReference type="ARBA" id="ARBA00022692"/>
    </source>
</evidence>
<dbReference type="PROSITE" id="PS52016">
    <property type="entry name" value="TONB_DEPENDENT_REC_3"/>
    <property type="match status" value="1"/>
</dbReference>
<evidence type="ECO:0000256" key="3">
    <source>
        <dbReference type="ARBA" id="ARBA00022452"/>
    </source>
</evidence>
<dbReference type="InterPro" id="IPR023997">
    <property type="entry name" value="TonB-dep_OMP_SusC/RagA_CS"/>
</dbReference>
<comment type="similarity">
    <text evidence="7">Belongs to the TonB-dependent receptor family.</text>
</comment>
<protein>
    <submittedName>
        <fullName evidence="10">TonB-dependent receptor</fullName>
    </submittedName>
</protein>
<keyword evidence="6 7" id="KW-0998">Cell outer membrane</keyword>
<feature type="domain" description="TonB-dependent receptor plug" evidence="9">
    <location>
        <begin position="134"/>
        <end position="236"/>
    </location>
</feature>
<dbReference type="SUPFAM" id="SSF49464">
    <property type="entry name" value="Carboxypeptidase regulatory domain-like"/>
    <property type="match status" value="1"/>
</dbReference>
<dbReference type="InterPro" id="IPR037066">
    <property type="entry name" value="Plug_dom_sf"/>
</dbReference>
<dbReference type="GO" id="GO:0009279">
    <property type="term" value="C:cell outer membrane"/>
    <property type="evidence" value="ECO:0007669"/>
    <property type="project" value="UniProtKB-SubCell"/>
</dbReference>
<dbReference type="Gene3D" id="2.40.170.20">
    <property type="entry name" value="TonB-dependent receptor, beta-barrel domain"/>
    <property type="match status" value="1"/>
</dbReference>
<dbReference type="NCBIfam" id="TIGR04056">
    <property type="entry name" value="OMP_RagA_SusC"/>
    <property type="match status" value="1"/>
</dbReference>
<evidence type="ECO:0000259" key="9">
    <source>
        <dbReference type="Pfam" id="PF07715"/>
    </source>
</evidence>
<feature type="signal peptide" evidence="8">
    <location>
        <begin position="1"/>
        <end position="25"/>
    </location>
</feature>
<organism evidence="10 11">
    <name type="scientific">Segatella copri</name>
    <dbReference type="NCBI Taxonomy" id="165179"/>
    <lineage>
        <taxon>Bacteria</taxon>
        <taxon>Pseudomonadati</taxon>
        <taxon>Bacteroidota</taxon>
        <taxon>Bacteroidia</taxon>
        <taxon>Bacteroidales</taxon>
        <taxon>Prevotellaceae</taxon>
        <taxon>Segatella</taxon>
    </lineage>
</organism>
<dbReference type="NCBIfam" id="TIGR04057">
    <property type="entry name" value="SusC_RagA_signa"/>
    <property type="match status" value="1"/>
</dbReference>
<gene>
    <name evidence="10" type="ORF">F7D73_08855</name>
</gene>
<keyword evidence="8" id="KW-0732">Signal</keyword>
<dbReference type="InterPro" id="IPR023996">
    <property type="entry name" value="TonB-dep_OMP_SusC/RagA"/>
</dbReference>
<comment type="caution">
    <text evidence="10">The sequence shown here is derived from an EMBL/GenBank/DDBJ whole genome shotgun (WGS) entry which is preliminary data.</text>
</comment>
<dbReference type="Gene3D" id="2.170.130.10">
    <property type="entry name" value="TonB-dependent receptor, plug domain"/>
    <property type="match status" value="1"/>
</dbReference>
<dbReference type="InterPro" id="IPR036942">
    <property type="entry name" value="Beta-barrel_TonB_sf"/>
</dbReference>
<name>A0A6G1U2Q2_9BACT</name>
<evidence type="ECO:0000256" key="1">
    <source>
        <dbReference type="ARBA" id="ARBA00004571"/>
    </source>
</evidence>
<dbReference type="OrthoDB" id="1109428at2"/>
<comment type="subcellular location">
    <subcellularLocation>
        <location evidence="1 7">Cell outer membrane</location>
        <topology evidence="1 7">Multi-pass membrane protein</topology>
    </subcellularLocation>
</comment>
<proteinExistence type="inferred from homology"/>
<evidence type="ECO:0000313" key="11">
    <source>
        <dbReference type="Proteomes" id="UP000480425"/>
    </source>
</evidence>
<dbReference type="Gene3D" id="2.60.40.1120">
    <property type="entry name" value="Carboxypeptidase-like, regulatory domain"/>
    <property type="match status" value="1"/>
</dbReference>
<sequence>MKKPRLFLLAGLLTIIGGGIQTAQAAEAGAETLAALQQQQGIKVKGTVEDAMGPIIGASVIEKGTGNGVVTDFDGNFALTVKPGAQLEISYIGYKTEVVEVGNKTQFSVTLKEDNEVLEEVVVVGYGVQKKKLVTGATVQVKGDDVAKMNTTSALGALQSQTPGVNITASNGQPGEGFKVNIRGLGTVGNSEPLYVIDGVAGGDINSLNPADIESIDVLKDAASAAIYGSRAANGVILVTTKQGKIGKMQVSYDGYVGWSNVYKMPNTLTAQQAIALENERLFNNNAPAYNWQAQLGTYTWQKLQQGWTGTNWVDEMRNKNAVSTNHAINLAGGSDISKFSAGFSYTSQDGIIGKPVTPNYTRYTARLNSDHVLWKGKKFDILKVGENLTFYYSTRNTIAQMMNDYNDIRSAILTTPLLPLHNADGELFGLADKQQTGWAYKDDQGNPVMIMKNAHGQNKTRTYGLSATAYLEFQPIEGLKYRSQYSYRQTNYTYRSLTSPYAASSTYQSNAFQVYQESSNGHDIAIENTISYVFPDYKNHHFDVLVGQSYETTGPGETLAVYNSATNGQQLPTMKPDMNHAYISNTANALNGTDISGAPFDEWAIASFFGRVNYSWQEKYMATFIIRADGSSNFARGHRWGYFPSASAGWTITEEKFMEKTRSWLDFLKVRFSWGKNGNQSIQNFQYVSPVAFDLSHAYAFGPTLLPSSGTKSVGAYVQTLANEDVSWEKSEQFDLGIDAVMLSNRLRLNADWYVKYTKDWLVQAPILATAGAGAPYINGGDVRNSGFEVGLSWNDRIGKEFSYGVNLNFSYNKNKVTRIANTEKIIHGDTGVFTLGTSEFYRAEEGFPIGYFWGYETAGVFQNQQQINDWIAAGNGVAQANPQPGDLIYVDRDHDGAINIQDKTMIGNPHPDCRFGFSANASYKGFDLSLTATAATGQQIVYSFNKNNNTTAAFDRWHGEGTSNRQPALRDGSSLASDISDIDIEDGDYLRMQNITLGYDFKKLFPQMPIQQARLYVTAQNLFTITGYKGMDPEIGFGGNDVKGNTNSWVTGIDTGSYPAARTFLVGINLKF</sequence>
<reference evidence="10 11" key="1">
    <citation type="submission" date="2019-09" db="EMBL/GenBank/DDBJ databases">
        <title>Distinct polysaccharide growth profiles of human intestinal Prevotella copri isolates.</title>
        <authorList>
            <person name="Fehlner-Peach H."/>
            <person name="Magnabosco C."/>
            <person name="Raghavan V."/>
            <person name="Scher J.U."/>
            <person name="Tett A."/>
            <person name="Cox L.M."/>
            <person name="Gottsegen C."/>
            <person name="Watters A."/>
            <person name="Wiltshire- Gordon J.D."/>
            <person name="Segata N."/>
            <person name="Bonneau R."/>
            <person name="Littman D.R."/>
        </authorList>
    </citation>
    <scope>NUCLEOTIDE SEQUENCE [LARGE SCALE GENOMIC DNA]</scope>
    <source>
        <strain evidence="11">iA622</strain>
    </source>
</reference>
<evidence type="ECO:0000256" key="7">
    <source>
        <dbReference type="PROSITE-ProRule" id="PRU01360"/>
    </source>
</evidence>
<keyword evidence="2 7" id="KW-0813">Transport</keyword>
<keyword evidence="10" id="KW-0675">Receptor</keyword>
<accession>A0A6G1U2Q2</accession>
<dbReference type="InterPro" id="IPR012910">
    <property type="entry name" value="Plug_dom"/>
</dbReference>
<evidence type="ECO:0000256" key="8">
    <source>
        <dbReference type="SAM" id="SignalP"/>
    </source>
</evidence>
<feature type="chain" id="PRO_5026283189" evidence="8">
    <location>
        <begin position="26"/>
        <end position="1074"/>
    </location>
</feature>
<dbReference type="EMBL" id="VZCB01000075">
    <property type="protein sequence ID" value="MQN81061.1"/>
    <property type="molecule type" value="Genomic_DNA"/>
</dbReference>
<keyword evidence="3 7" id="KW-1134">Transmembrane beta strand</keyword>
<dbReference type="RefSeq" id="WP_153123979.1">
    <property type="nucleotide sequence ID" value="NZ_VZCB01000075.1"/>
</dbReference>
<dbReference type="Proteomes" id="UP000480425">
    <property type="component" value="Unassembled WGS sequence"/>
</dbReference>
<dbReference type="InterPro" id="IPR039426">
    <property type="entry name" value="TonB-dep_rcpt-like"/>
</dbReference>
<dbReference type="InterPro" id="IPR008969">
    <property type="entry name" value="CarboxyPept-like_regulatory"/>
</dbReference>
<dbReference type="Pfam" id="PF13715">
    <property type="entry name" value="CarbopepD_reg_2"/>
    <property type="match status" value="1"/>
</dbReference>
<evidence type="ECO:0000313" key="10">
    <source>
        <dbReference type="EMBL" id="MQN81061.1"/>
    </source>
</evidence>